<evidence type="ECO:0000256" key="1">
    <source>
        <dbReference type="SAM" id="MobiDB-lite"/>
    </source>
</evidence>
<sequence length="175" mass="19954">MNTATDIAKSINLLDAFHMVVNAWKNVKLCGEEELDKKFFDWVDIDANEPTSAEITEEDILLAVQQSKETETEEADENEEEEPDSQPPPTANESRRALQIIRTTLEQRGATCDDYDSFYDIERKDSCSSEFIELDSFCFKVSSELHLGLLRPEKNGFITIVIMAYECLVLQIYGL</sequence>
<name>A0AAV6TMN7_9ARAC</name>
<proteinExistence type="predicted"/>
<evidence type="ECO:0000313" key="3">
    <source>
        <dbReference type="Proteomes" id="UP000827092"/>
    </source>
</evidence>
<organism evidence="2 3">
    <name type="scientific">Oedothorax gibbosus</name>
    <dbReference type="NCBI Taxonomy" id="931172"/>
    <lineage>
        <taxon>Eukaryota</taxon>
        <taxon>Metazoa</taxon>
        <taxon>Ecdysozoa</taxon>
        <taxon>Arthropoda</taxon>
        <taxon>Chelicerata</taxon>
        <taxon>Arachnida</taxon>
        <taxon>Araneae</taxon>
        <taxon>Araneomorphae</taxon>
        <taxon>Entelegynae</taxon>
        <taxon>Araneoidea</taxon>
        <taxon>Linyphiidae</taxon>
        <taxon>Erigoninae</taxon>
        <taxon>Oedothorax</taxon>
    </lineage>
</organism>
<reference evidence="2 3" key="1">
    <citation type="journal article" date="2022" name="Nat. Ecol. Evol.">
        <title>A masculinizing supergene underlies an exaggerated male reproductive morph in a spider.</title>
        <authorList>
            <person name="Hendrickx F."/>
            <person name="De Corte Z."/>
            <person name="Sonet G."/>
            <person name="Van Belleghem S.M."/>
            <person name="Kostlbacher S."/>
            <person name="Vangestel C."/>
        </authorList>
    </citation>
    <scope>NUCLEOTIDE SEQUENCE [LARGE SCALE GENOMIC DNA]</scope>
    <source>
        <strain evidence="2">W744_W776</strain>
    </source>
</reference>
<accession>A0AAV6TMN7</accession>
<evidence type="ECO:0008006" key="4">
    <source>
        <dbReference type="Google" id="ProtNLM"/>
    </source>
</evidence>
<dbReference type="AlphaFoldDB" id="A0AAV6TMN7"/>
<dbReference type="Proteomes" id="UP000827092">
    <property type="component" value="Unassembled WGS sequence"/>
</dbReference>
<feature type="region of interest" description="Disordered" evidence="1">
    <location>
        <begin position="66"/>
        <end position="94"/>
    </location>
</feature>
<dbReference type="EMBL" id="JAFNEN010002029">
    <property type="protein sequence ID" value="KAG8173149.1"/>
    <property type="molecule type" value="Genomic_DNA"/>
</dbReference>
<keyword evidence="3" id="KW-1185">Reference proteome</keyword>
<comment type="caution">
    <text evidence="2">The sequence shown here is derived from an EMBL/GenBank/DDBJ whole genome shotgun (WGS) entry which is preliminary data.</text>
</comment>
<evidence type="ECO:0000313" key="2">
    <source>
        <dbReference type="EMBL" id="KAG8173149.1"/>
    </source>
</evidence>
<gene>
    <name evidence="2" type="ORF">JTE90_019629</name>
</gene>
<feature type="compositionally biased region" description="Acidic residues" evidence="1">
    <location>
        <begin position="71"/>
        <end position="84"/>
    </location>
</feature>
<protein>
    <recommendedName>
        <fullName evidence="4">DDE-1 domain-containing protein</fullName>
    </recommendedName>
</protein>